<protein>
    <submittedName>
        <fullName evidence="1">Uncharacterized protein</fullName>
    </submittedName>
</protein>
<gene>
    <name evidence="1" type="ORF">HPE44_03550</name>
</gene>
<proteinExistence type="predicted"/>
<organism evidence="1">
    <name type="scientific">Escherichia coli</name>
    <dbReference type="NCBI Taxonomy" id="562"/>
    <lineage>
        <taxon>Bacteria</taxon>
        <taxon>Pseudomonadati</taxon>
        <taxon>Pseudomonadota</taxon>
        <taxon>Gammaproteobacteria</taxon>
        <taxon>Enterobacterales</taxon>
        <taxon>Enterobacteriaceae</taxon>
        <taxon>Escherichia</taxon>
    </lineage>
</organism>
<name>A0A6N0IEA8_ECOLX</name>
<dbReference type="AlphaFoldDB" id="A0A6N0IEA8"/>
<reference evidence="1" key="1">
    <citation type="submission" date="2020-05" db="EMBL/GenBank/DDBJ databases">
        <title>Title: F plasmids are the major carriers of antibiotic resistance genes in human-associated commensal E. coli.</title>
        <authorList>
            <person name="Stephens C."/>
            <person name="Arismendi T."/>
            <person name="Wright M."/>
            <person name="Hartman A."/>
            <person name="Gonzalez A."/>
            <person name="Gill M."/>
            <person name="Pandori M."/>
            <person name="Hess D."/>
        </authorList>
    </citation>
    <scope>NUCLEOTIDE SEQUENCE</scope>
    <source>
        <strain evidence="1">SCU-478</strain>
    </source>
</reference>
<evidence type="ECO:0000313" key="1">
    <source>
        <dbReference type="EMBL" id="QKQ33087.1"/>
    </source>
</evidence>
<sequence length="75" mass="8208">MAVSDTAITGEQQLRALLTPPPDVLSADQMTQLSRTTSLLNHVSEWITLSGQQITRLTQLPRHTTCNAVRSCCSN</sequence>
<dbReference type="EMBL" id="CP054563">
    <property type="protein sequence ID" value="QKQ33087.1"/>
    <property type="molecule type" value="Genomic_DNA"/>
</dbReference>
<accession>A0A6N0IEA8</accession>